<dbReference type="AlphaFoldDB" id="A0A5B8VKX1"/>
<evidence type="ECO:0000256" key="3">
    <source>
        <dbReference type="ARBA" id="ARBA00022723"/>
    </source>
</evidence>
<comment type="similarity">
    <text evidence="2">Belongs to the biopterin-dependent aromatic amino acid hydroxylase family.</text>
</comment>
<dbReference type="OrthoDB" id="9780502at2"/>
<evidence type="ECO:0000256" key="2">
    <source>
        <dbReference type="ARBA" id="ARBA00009712"/>
    </source>
</evidence>
<feature type="binding site" evidence="7">
    <location>
        <position position="136"/>
    </location>
    <ligand>
        <name>Fe cation</name>
        <dbReference type="ChEBI" id="CHEBI:24875"/>
    </ligand>
</feature>
<protein>
    <submittedName>
        <fullName evidence="9">Aromatic amino acid hydroxylase</fullName>
    </submittedName>
</protein>
<dbReference type="Pfam" id="PF00351">
    <property type="entry name" value="Biopterin_H"/>
    <property type="match status" value="2"/>
</dbReference>
<dbReference type="Gene3D" id="1.20.58.690">
    <property type="match status" value="1"/>
</dbReference>
<feature type="domain" description="Biopterin-dependent aromatic amino acid hydroxylase family profile" evidence="8">
    <location>
        <begin position="1"/>
        <end position="344"/>
    </location>
</feature>
<dbReference type="RefSeq" id="WP_146782033.1">
    <property type="nucleotide sequence ID" value="NZ_CP042434.1"/>
</dbReference>
<evidence type="ECO:0000256" key="7">
    <source>
        <dbReference type="PIRSR" id="PIRSR601273-2"/>
    </source>
</evidence>
<name>A0A5B8VKX1_9BACT</name>
<keyword evidence="10" id="KW-1185">Reference proteome</keyword>
<reference evidence="9 10" key="1">
    <citation type="journal article" date="2017" name="Int. J. Syst. Evol. Microbiol.">
        <title>Arachidicoccus ginsenosidivorans sp. nov., with ginsenoside-converting activity isolated from ginseng cultivating soil.</title>
        <authorList>
            <person name="Siddiqi M.Z."/>
            <person name="Aslam Z."/>
            <person name="Im W.T."/>
        </authorList>
    </citation>
    <scope>NUCLEOTIDE SEQUENCE [LARGE SCALE GENOMIC DNA]</scope>
    <source>
        <strain evidence="9 10">Gsoil 809</strain>
    </source>
</reference>
<dbReference type="PROSITE" id="PS51410">
    <property type="entry name" value="BH4_AAA_HYDROXYL_2"/>
    <property type="match status" value="1"/>
</dbReference>
<evidence type="ECO:0000256" key="5">
    <source>
        <dbReference type="ARBA" id="ARBA00023004"/>
    </source>
</evidence>
<keyword evidence="5 7" id="KW-0408">Iron</keyword>
<dbReference type="GO" id="GO:0016714">
    <property type="term" value="F:oxidoreductase activity, acting on paired donors, with incorporation or reduction of molecular oxygen, reduced pteridine as one donor, and incorporation of one atom of oxygen"/>
    <property type="evidence" value="ECO:0007669"/>
    <property type="project" value="InterPro"/>
</dbReference>
<dbReference type="InterPro" id="IPR019774">
    <property type="entry name" value="Aromatic-AA_hydroxylase_C"/>
</dbReference>
<evidence type="ECO:0000313" key="10">
    <source>
        <dbReference type="Proteomes" id="UP000321291"/>
    </source>
</evidence>
<dbReference type="Gene3D" id="1.10.800.10">
    <property type="entry name" value="Aromatic amino acid hydroxylase"/>
    <property type="match status" value="1"/>
</dbReference>
<sequence length="610" mass="67857">MSFNDFNNPQVASLPPHLRQYIVPQHYERYTPIDHAVWRYVMRQNYSYLKKVAYYPYIKGLERAGLSIEHIPDLQTMNDNLAAIGWGAVAVDGFIPPAIFMEFQEYKVLVIAADIRQLEHIAYTPTPDIIHESAGHAPIIADPDYNNYLSYFGAIGAKALFSSMDYALYDAIRALSILKEVPGTDPNKIEQAEKHLDDCFKNLGEPSEMALLSRLHWWSVEYGLIGTLEDPKIYGAGLLSSIGESVSCMQADVEKRWYTLEAADQPYDITKAQPQLFVTPTFQNLIDVLEAFADTMAFRVGGMPGLQKAIESKNIATAVYSSGLQVSGIFTEAGGALTLPQPIEKNSSVSQPTFIRLNGPVSISYKDHELEGQGTATHMDGFSSPVGKLKNLNKPLEDADSITLKKLGIFAGNKTTLSFTSGIEVSGAVTGVTTKDGKNLLIHFNQCTVTNRPSGQILFEPNLGAYDMAVGERIISVFNGHADKKNYPLDVKAPTDEPKIHYDSKTIAKQGIYGQIRDIRTLKENKSALQNLPGLWETLKQDHPEDWLGPLEILELMLHNEVFEQASKDIRSYLEQKAATKSDLTKLIEDGLQLIDQPDISLYVHPEREN</sequence>
<evidence type="ECO:0000256" key="4">
    <source>
        <dbReference type="ARBA" id="ARBA00023002"/>
    </source>
</evidence>
<gene>
    <name evidence="9" type="ORF">FSB73_11340</name>
</gene>
<dbReference type="Proteomes" id="UP000321291">
    <property type="component" value="Chromosome"/>
</dbReference>
<evidence type="ECO:0000259" key="8">
    <source>
        <dbReference type="PROSITE" id="PS51410"/>
    </source>
</evidence>
<keyword evidence="4" id="KW-0560">Oxidoreductase</keyword>
<dbReference type="GO" id="GO:0005506">
    <property type="term" value="F:iron ion binding"/>
    <property type="evidence" value="ECO:0007669"/>
    <property type="project" value="InterPro"/>
</dbReference>
<proteinExistence type="inferred from homology"/>
<dbReference type="EMBL" id="CP042434">
    <property type="protein sequence ID" value="QEC72177.1"/>
    <property type="molecule type" value="Genomic_DNA"/>
</dbReference>
<comment type="cofactor">
    <cofactor evidence="1 7">
        <name>Fe(2+)</name>
        <dbReference type="ChEBI" id="CHEBI:29033"/>
    </cofactor>
</comment>
<dbReference type="InterPro" id="IPR036951">
    <property type="entry name" value="ArAA_hydroxylase_sf"/>
</dbReference>
<keyword evidence="3 7" id="KW-0479">Metal-binding</keyword>
<dbReference type="GO" id="GO:0009072">
    <property type="term" value="P:aromatic amino acid metabolic process"/>
    <property type="evidence" value="ECO:0007669"/>
    <property type="project" value="InterPro"/>
</dbReference>
<dbReference type="SUPFAM" id="SSF56534">
    <property type="entry name" value="Aromatic aminoacid monoxygenases, catalytic and oligomerization domains"/>
    <property type="match status" value="1"/>
</dbReference>
<dbReference type="KEGG" id="agi:FSB73_11340"/>
<dbReference type="InterPro" id="IPR036329">
    <property type="entry name" value="Aro-AA_hydroxylase_C_sf"/>
</dbReference>
<accession>A0A5B8VKX1</accession>
<feature type="binding site" evidence="7">
    <location>
        <position position="131"/>
    </location>
    <ligand>
        <name>Fe cation</name>
        <dbReference type="ChEBI" id="CHEBI:24875"/>
    </ligand>
</feature>
<dbReference type="PANTHER" id="PTHR11473">
    <property type="entry name" value="AROMATIC AMINO ACID HYDROXYLASE"/>
    <property type="match status" value="1"/>
</dbReference>
<keyword evidence="6" id="KW-0503">Monooxygenase</keyword>
<dbReference type="InterPro" id="IPR001273">
    <property type="entry name" value="ArAA_hydroxylase"/>
</dbReference>
<evidence type="ECO:0000313" key="9">
    <source>
        <dbReference type="EMBL" id="QEC72177.1"/>
    </source>
</evidence>
<organism evidence="9 10">
    <name type="scientific">Arachidicoccus ginsenosidivorans</name>
    <dbReference type="NCBI Taxonomy" id="496057"/>
    <lineage>
        <taxon>Bacteria</taxon>
        <taxon>Pseudomonadati</taxon>
        <taxon>Bacteroidota</taxon>
        <taxon>Chitinophagia</taxon>
        <taxon>Chitinophagales</taxon>
        <taxon>Chitinophagaceae</taxon>
        <taxon>Arachidicoccus</taxon>
    </lineage>
</organism>
<feature type="binding site" evidence="7">
    <location>
        <position position="221"/>
    </location>
    <ligand>
        <name>Fe cation</name>
        <dbReference type="ChEBI" id="CHEBI:24875"/>
    </ligand>
</feature>
<evidence type="ECO:0000256" key="1">
    <source>
        <dbReference type="ARBA" id="ARBA00001954"/>
    </source>
</evidence>
<dbReference type="PANTHER" id="PTHR11473:SF24">
    <property type="entry name" value="PHENYLALANINE-4-HYDROXYLASE"/>
    <property type="match status" value="1"/>
</dbReference>
<dbReference type="NCBIfam" id="NF010657">
    <property type="entry name" value="PRK14056.1"/>
    <property type="match status" value="1"/>
</dbReference>
<evidence type="ECO:0000256" key="6">
    <source>
        <dbReference type="ARBA" id="ARBA00023033"/>
    </source>
</evidence>